<evidence type="ECO:0000313" key="2">
    <source>
        <dbReference type="EMBL" id="AWI80483.1"/>
    </source>
</evidence>
<name>A0A2U8H4D3_9RHOO</name>
<sequence>MGGEFMRSGKRLLILLKDEPAQAQEAGCLRTGSLCAEGADRVVPAKSSIRQSVVLLACSFALLAGQAGAVVASLDALPAESCEPEHAADDPTREKTPRSGTQCPAQTAEPIPAPTQNPKDVEEGRRVGMLMLFLHMIGGSRTQ</sequence>
<dbReference type="EMBL" id="CP022188">
    <property type="protein sequence ID" value="AWI80483.1"/>
    <property type="molecule type" value="Genomic_DNA"/>
</dbReference>
<proteinExistence type="predicted"/>
<organism evidence="2 3">
    <name type="scientific">Parazoarcus communis</name>
    <dbReference type="NCBI Taxonomy" id="41977"/>
    <lineage>
        <taxon>Bacteria</taxon>
        <taxon>Pseudomonadati</taxon>
        <taxon>Pseudomonadota</taxon>
        <taxon>Betaproteobacteria</taxon>
        <taxon>Rhodocyclales</taxon>
        <taxon>Zoogloeaceae</taxon>
        <taxon>Parazoarcus</taxon>
    </lineage>
</organism>
<reference evidence="2 3" key="1">
    <citation type="submission" date="2017-06" db="EMBL/GenBank/DDBJ databases">
        <title>Azoarcus sp. TSNA42 complete genome sequence.</title>
        <authorList>
            <person name="Woo J.-H."/>
            <person name="Kim H.-S."/>
        </authorList>
    </citation>
    <scope>NUCLEOTIDE SEQUENCE [LARGE SCALE GENOMIC DNA]</scope>
    <source>
        <strain evidence="2 3">TSNA42</strain>
    </source>
</reference>
<protein>
    <submittedName>
        <fullName evidence="2">Uncharacterized protein</fullName>
    </submittedName>
</protein>
<evidence type="ECO:0000313" key="3">
    <source>
        <dbReference type="Proteomes" id="UP000244902"/>
    </source>
</evidence>
<dbReference type="AlphaFoldDB" id="A0A2U8H4D3"/>
<dbReference type="Proteomes" id="UP000244902">
    <property type="component" value="Chromosome"/>
</dbReference>
<gene>
    <name evidence="2" type="ORF">CEW87_14600</name>
</gene>
<evidence type="ECO:0000256" key="1">
    <source>
        <dbReference type="SAM" id="MobiDB-lite"/>
    </source>
</evidence>
<feature type="compositionally biased region" description="Basic and acidic residues" evidence="1">
    <location>
        <begin position="83"/>
        <end position="97"/>
    </location>
</feature>
<feature type="region of interest" description="Disordered" evidence="1">
    <location>
        <begin position="82"/>
        <end position="122"/>
    </location>
</feature>
<accession>A0A2U8H4D3</accession>